<dbReference type="SMART" id="SM00052">
    <property type="entry name" value="EAL"/>
    <property type="match status" value="1"/>
</dbReference>
<dbReference type="OrthoDB" id="9793210at2"/>
<dbReference type="Pfam" id="PF00990">
    <property type="entry name" value="GGDEF"/>
    <property type="match status" value="1"/>
</dbReference>
<evidence type="ECO:0000259" key="2">
    <source>
        <dbReference type="PROSITE" id="PS50883"/>
    </source>
</evidence>
<evidence type="ECO:0000313" key="5">
    <source>
        <dbReference type="Proteomes" id="UP000246077"/>
    </source>
</evidence>
<dbReference type="PROSITE" id="PS50883">
    <property type="entry name" value="EAL"/>
    <property type="match status" value="1"/>
</dbReference>
<feature type="domain" description="EAL" evidence="2">
    <location>
        <begin position="308"/>
        <end position="558"/>
    </location>
</feature>
<sequence length="561" mass="60295">MCPASAITYTADTLQTIIDVIPMPVALMDPAARVVLANDAFCAMVNMRRDAFVGMPAEGTIRTGHEAALVRNNRAIFASRKPDESEELLAEPGGAVKVLRTFKSLVTLSTRSGPVDYLMVAVQDVTGLREREARIKYLVERDALTGLPNRIQFEGELAATLARDDADLALLVVDCDGFKAINERHGRQVGDDVLRIIARRLAKMTGAADAVARSGGDRFCLLAHVPGTGEALAFARRVQAEVVRPVVLDDQTVQIRASIGMALTLEDSRDAGELQRRAEAALNIEKRMGGGGIRRLSLREVEEASTADWDIAADLHRALEAGELFLVYQPVVAAGDGALRGYEALLRWAHPARGIIGPHILVPVAEESGLIVEVGAHVLRLACAAARDWPGGLRVAVNVSPVQLARPDFPKTVAAILAETGLAPERLELEVTETAILGHTEQMVRAFEALKALGLAIALDDFGAGWSSLATLRHFPFDRLKVDRGFVSRIELDPRSVAIVRAVLGLGASLGVPVTAEGVETLGQLRILRRLGCNEIQGYLIGRPAPDPQPPETDAWAELGD</sequence>
<dbReference type="Pfam" id="PF00563">
    <property type="entry name" value="EAL"/>
    <property type="match status" value="1"/>
</dbReference>
<dbReference type="InterPro" id="IPR043128">
    <property type="entry name" value="Rev_trsase/Diguanyl_cyclase"/>
</dbReference>
<feature type="domain" description="GGDEF" evidence="3">
    <location>
        <begin position="166"/>
        <end position="298"/>
    </location>
</feature>
<dbReference type="InterPro" id="IPR001633">
    <property type="entry name" value="EAL_dom"/>
</dbReference>
<evidence type="ECO:0000313" key="4">
    <source>
        <dbReference type="EMBL" id="PWR21811.1"/>
    </source>
</evidence>
<dbReference type="InterPro" id="IPR000160">
    <property type="entry name" value="GGDEF_dom"/>
</dbReference>
<dbReference type="PANTHER" id="PTHR44757:SF2">
    <property type="entry name" value="BIOFILM ARCHITECTURE MAINTENANCE PROTEIN MBAA"/>
    <property type="match status" value="1"/>
</dbReference>
<dbReference type="InterPro" id="IPR013656">
    <property type="entry name" value="PAS_4"/>
</dbReference>
<dbReference type="InterPro" id="IPR052155">
    <property type="entry name" value="Biofilm_reg_signaling"/>
</dbReference>
<dbReference type="Gene3D" id="3.30.450.20">
    <property type="entry name" value="PAS domain"/>
    <property type="match status" value="1"/>
</dbReference>
<dbReference type="PANTHER" id="PTHR44757">
    <property type="entry name" value="DIGUANYLATE CYCLASE DGCP"/>
    <property type="match status" value="1"/>
</dbReference>
<dbReference type="InterPro" id="IPR029787">
    <property type="entry name" value="Nucleotide_cyclase"/>
</dbReference>
<dbReference type="Gene3D" id="3.30.70.270">
    <property type="match status" value="1"/>
</dbReference>
<dbReference type="SMART" id="SM00091">
    <property type="entry name" value="PAS"/>
    <property type="match status" value="1"/>
</dbReference>
<dbReference type="CDD" id="cd01948">
    <property type="entry name" value="EAL"/>
    <property type="match status" value="1"/>
</dbReference>
<reference evidence="5" key="1">
    <citation type="submission" date="2018-05" db="EMBL/GenBank/DDBJ databases">
        <title>Zavarzinia sp. HR-AS.</title>
        <authorList>
            <person name="Lee Y."/>
            <person name="Jeon C.O."/>
        </authorList>
    </citation>
    <scope>NUCLEOTIDE SEQUENCE [LARGE SCALE GENOMIC DNA]</scope>
    <source>
        <strain evidence="5">DSM 1231</strain>
    </source>
</reference>
<dbReference type="NCBIfam" id="TIGR00254">
    <property type="entry name" value="GGDEF"/>
    <property type="match status" value="1"/>
</dbReference>
<organism evidence="4 5">
    <name type="scientific">Zavarzinia compransoris</name>
    <dbReference type="NCBI Taxonomy" id="1264899"/>
    <lineage>
        <taxon>Bacteria</taxon>
        <taxon>Pseudomonadati</taxon>
        <taxon>Pseudomonadota</taxon>
        <taxon>Alphaproteobacteria</taxon>
        <taxon>Rhodospirillales</taxon>
        <taxon>Zavarziniaceae</taxon>
        <taxon>Zavarzinia</taxon>
    </lineage>
</organism>
<dbReference type="SMART" id="SM00267">
    <property type="entry name" value="GGDEF"/>
    <property type="match status" value="1"/>
</dbReference>
<dbReference type="Proteomes" id="UP000246077">
    <property type="component" value="Unassembled WGS sequence"/>
</dbReference>
<gene>
    <name evidence="4" type="ORF">DKG75_07430</name>
</gene>
<proteinExistence type="predicted"/>
<dbReference type="InterPro" id="IPR035965">
    <property type="entry name" value="PAS-like_dom_sf"/>
</dbReference>
<dbReference type="AlphaFoldDB" id="A0A317E567"/>
<dbReference type="InterPro" id="IPR000014">
    <property type="entry name" value="PAS"/>
</dbReference>
<protein>
    <submittedName>
        <fullName evidence="4">PAS domain S-box protein</fullName>
    </submittedName>
</protein>
<dbReference type="InterPro" id="IPR035919">
    <property type="entry name" value="EAL_sf"/>
</dbReference>
<dbReference type="SUPFAM" id="SSF141868">
    <property type="entry name" value="EAL domain-like"/>
    <property type="match status" value="1"/>
</dbReference>
<keyword evidence="5" id="KW-1185">Reference proteome</keyword>
<dbReference type="PROSITE" id="PS50887">
    <property type="entry name" value="GGDEF"/>
    <property type="match status" value="1"/>
</dbReference>
<comment type="caution">
    <text evidence="4">The sequence shown here is derived from an EMBL/GenBank/DDBJ whole genome shotgun (WGS) entry which is preliminary data.</text>
</comment>
<name>A0A317E567_9PROT</name>
<dbReference type="Gene3D" id="3.20.20.450">
    <property type="entry name" value="EAL domain"/>
    <property type="match status" value="1"/>
</dbReference>
<feature type="region of interest" description="Disordered" evidence="1">
    <location>
        <begin position="542"/>
        <end position="561"/>
    </location>
</feature>
<dbReference type="RefSeq" id="WP_109920455.1">
    <property type="nucleotide sequence ID" value="NZ_QGLF01000002.1"/>
</dbReference>
<dbReference type="Pfam" id="PF08448">
    <property type="entry name" value="PAS_4"/>
    <property type="match status" value="1"/>
</dbReference>
<dbReference type="CDD" id="cd01949">
    <property type="entry name" value="GGDEF"/>
    <property type="match status" value="1"/>
</dbReference>
<dbReference type="SUPFAM" id="SSF55785">
    <property type="entry name" value="PYP-like sensor domain (PAS domain)"/>
    <property type="match status" value="1"/>
</dbReference>
<evidence type="ECO:0000256" key="1">
    <source>
        <dbReference type="SAM" id="MobiDB-lite"/>
    </source>
</evidence>
<dbReference type="EMBL" id="QGLF01000002">
    <property type="protein sequence ID" value="PWR21811.1"/>
    <property type="molecule type" value="Genomic_DNA"/>
</dbReference>
<dbReference type="SUPFAM" id="SSF55073">
    <property type="entry name" value="Nucleotide cyclase"/>
    <property type="match status" value="1"/>
</dbReference>
<evidence type="ECO:0000259" key="3">
    <source>
        <dbReference type="PROSITE" id="PS50887"/>
    </source>
</evidence>
<accession>A0A317E567</accession>